<evidence type="ECO:0008006" key="11">
    <source>
        <dbReference type="Google" id="ProtNLM"/>
    </source>
</evidence>
<sequence>MDKNSTRVNMSGEILQNKETFNEQVAVEQELQDLLSTDKIPSRFKVARVSVSELLPNRDVNRLTPTIHGDNLQNSSSSLYDSRHSRSLNQLTREVLPRAEHYRDITSVHHAQRPTLEELHEARFLEKDERGKKVGGGVAEDKSHNNHKKGKVIKFGWVEGVYMRCLLNIWGVMLFLRLSWVIGQAGVGMGFAVIFLANIVTLATTLSMSAVSTNGLIEAGGIYYMISRSLGPEFGGAIGLMFTLANAVAVSMYVVGFCESVQDLLRMFGMSIIDNGTNDIRVVGVVTLVCILILAFVGMDWVTRTQMVLLIVLIASQVDFVVGSIMGPKTVTEMSKGFVGYNMEVFKTNLVEDYSYFEGVEHNFFSVFSVFFPAVTGIVAGANLSGDLKDPSKAIPRGTLLAILTTFVSYLSYALMMAGCVLRDASGNATALQEALDSGLSPSEAWLSISLPCVQNNTGSCRYGLQNDNQAMELVSVWGPLIYGGCFAATLSSAIASLVGAPRVLQALAKDKLYPFIHFFSKGYGANNDPIRGYILVFGIAFGGILIAQLNAIAPLLSNFFLAAYALINFSVFHASISKCPGWRPAFKYYNAWVSLIGTLLCIAVMFLISWWCALVPLFVVVTLHLYVSYRKPEVNWGSSTQAQSYNFALRSALELNRVQEHVKNYRPQVLALSGKPGSRPALIDFANLITKGNSLLVCGHILRGHHSQRVHEALTQKAQRWLDQHRIKAFYAVTSEVGASFETAAESLMQLTGLGKLRPNTVLIVYKHDWHTCSTDELFNYFNLIHTALDSYLAVGILCLENGLDYSSYVQDKDVILISSLDKKDAEEKLRRNQSTGQLSLEIPFIDDINQQQQQLEMSSAAGVNTNPDPSSADVAQLDQDSNSSVTGSQPPSDLFLGPSGEPLSPNLLKDITLFRRLTLLVPHILRTRSQFADSKLRIFSLASRKSQLDHDQKNLAQLLLKFRIDYSDLTVISDINKPAKSETRLQFENLIEKFRLRGNEPSQGHFPCHGKEPYQLLCTWPGWKCSRAVCLQLSYCAETKPQCSLTI</sequence>
<evidence type="ECO:0000256" key="6">
    <source>
        <dbReference type="SAM" id="Phobius"/>
    </source>
</evidence>
<gene>
    <name evidence="9" type="ORF">LSTR_LSTR011235</name>
</gene>
<dbReference type="FunFam" id="1.20.1740.10:FF:000022">
    <property type="entry name" value="Bumetanide-sensitive na-k-cl cotransport protein"/>
    <property type="match status" value="1"/>
</dbReference>
<dbReference type="STRING" id="195883.A0A482XSD8"/>
<feature type="domain" description="SLC12A transporter C-terminal" evidence="8">
    <location>
        <begin position="680"/>
        <end position="1004"/>
    </location>
</feature>
<feature type="transmembrane region" description="Helical" evidence="6">
    <location>
        <begin position="161"/>
        <end position="183"/>
    </location>
</feature>
<dbReference type="InParanoid" id="A0A482XSD8"/>
<evidence type="ECO:0000313" key="9">
    <source>
        <dbReference type="EMBL" id="RZF48604.1"/>
    </source>
</evidence>
<evidence type="ECO:0000259" key="8">
    <source>
        <dbReference type="Pfam" id="PF03522"/>
    </source>
</evidence>
<feature type="transmembrane region" description="Helical" evidence="6">
    <location>
        <begin position="364"/>
        <end position="386"/>
    </location>
</feature>
<dbReference type="GO" id="GO:0055075">
    <property type="term" value="P:potassium ion homeostasis"/>
    <property type="evidence" value="ECO:0007669"/>
    <property type="project" value="TreeGrafter"/>
</dbReference>
<dbReference type="EMBL" id="QKKF02001692">
    <property type="protein sequence ID" value="RZF48604.1"/>
    <property type="molecule type" value="Genomic_DNA"/>
</dbReference>
<dbReference type="GO" id="GO:0055064">
    <property type="term" value="P:chloride ion homeostasis"/>
    <property type="evidence" value="ECO:0007669"/>
    <property type="project" value="TreeGrafter"/>
</dbReference>
<keyword evidence="2 6" id="KW-0812">Transmembrane</keyword>
<feature type="transmembrane region" description="Helical" evidence="6">
    <location>
        <begin position="531"/>
        <end position="550"/>
    </location>
</feature>
<name>A0A482XSD8_LAOST</name>
<dbReference type="AlphaFoldDB" id="A0A482XSD8"/>
<dbReference type="InterPro" id="IPR004841">
    <property type="entry name" value="AA-permease/SLC12A_dom"/>
</dbReference>
<feature type="domain" description="Amino acid permease/ SLC12A" evidence="7">
    <location>
        <begin position="160"/>
        <end position="671"/>
    </location>
</feature>
<dbReference type="SMR" id="A0A482XSD8"/>
<feature type="compositionally biased region" description="Polar residues" evidence="5">
    <location>
        <begin position="857"/>
        <end position="871"/>
    </location>
</feature>
<reference evidence="9 10" key="1">
    <citation type="journal article" date="2017" name="Gigascience">
        <title>Genome sequence of the small brown planthopper, Laodelphax striatellus.</title>
        <authorList>
            <person name="Zhu J."/>
            <person name="Jiang F."/>
            <person name="Wang X."/>
            <person name="Yang P."/>
            <person name="Bao Y."/>
            <person name="Zhao W."/>
            <person name="Wang W."/>
            <person name="Lu H."/>
            <person name="Wang Q."/>
            <person name="Cui N."/>
            <person name="Li J."/>
            <person name="Chen X."/>
            <person name="Luo L."/>
            <person name="Yu J."/>
            <person name="Kang L."/>
            <person name="Cui F."/>
        </authorList>
    </citation>
    <scope>NUCLEOTIDE SEQUENCE [LARGE SCALE GENOMIC DNA]</scope>
    <source>
        <strain evidence="9">Lst14</strain>
    </source>
</reference>
<keyword evidence="10" id="KW-1185">Reference proteome</keyword>
<feature type="transmembrane region" description="Helical" evidence="6">
    <location>
        <begin position="308"/>
        <end position="326"/>
    </location>
</feature>
<feature type="region of interest" description="Disordered" evidence="5">
    <location>
        <begin position="857"/>
        <end position="901"/>
    </location>
</feature>
<dbReference type="OrthoDB" id="2020542at2759"/>
<protein>
    <recommendedName>
        <fullName evidence="11">Amino acid permease/ SLC12A domain-containing protein</fullName>
    </recommendedName>
</protein>
<dbReference type="Pfam" id="PF03522">
    <property type="entry name" value="SLC12"/>
    <property type="match status" value="1"/>
</dbReference>
<feature type="transmembrane region" description="Helical" evidence="6">
    <location>
        <begin position="398"/>
        <end position="416"/>
    </location>
</feature>
<evidence type="ECO:0000313" key="10">
    <source>
        <dbReference type="Proteomes" id="UP000291343"/>
    </source>
</evidence>
<dbReference type="GO" id="GO:1990573">
    <property type="term" value="P:potassium ion import across plasma membrane"/>
    <property type="evidence" value="ECO:0007669"/>
    <property type="project" value="TreeGrafter"/>
</dbReference>
<evidence type="ECO:0000256" key="2">
    <source>
        <dbReference type="ARBA" id="ARBA00022692"/>
    </source>
</evidence>
<proteinExistence type="predicted"/>
<feature type="transmembrane region" description="Helical" evidence="6">
    <location>
        <begin position="189"/>
        <end position="213"/>
    </location>
</feature>
<dbReference type="PANTHER" id="PTHR11827">
    <property type="entry name" value="SOLUTE CARRIER FAMILY 12, CATION COTRANSPORTERS"/>
    <property type="match status" value="1"/>
</dbReference>
<feature type="non-terminal residue" evidence="9">
    <location>
        <position position="1049"/>
    </location>
</feature>
<accession>A0A482XSD8</accession>
<dbReference type="GO" id="GO:0016020">
    <property type="term" value="C:membrane"/>
    <property type="evidence" value="ECO:0007669"/>
    <property type="project" value="UniProtKB-SubCell"/>
</dbReference>
<comment type="caution">
    <text evidence="9">The sequence shown here is derived from an EMBL/GenBank/DDBJ whole genome shotgun (WGS) entry which is preliminary data.</text>
</comment>
<keyword evidence="3 6" id="KW-1133">Transmembrane helix</keyword>
<comment type="subcellular location">
    <subcellularLocation>
        <location evidence="1">Membrane</location>
        <topology evidence="1">Multi-pass membrane protein</topology>
    </subcellularLocation>
</comment>
<evidence type="ECO:0000256" key="1">
    <source>
        <dbReference type="ARBA" id="ARBA00004141"/>
    </source>
</evidence>
<feature type="compositionally biased region" description="Polar residues" evidence="5">
    <location>
        <begin position="880"/>
        <end position="893"/>
    </location>
</feature>
<feature type="transmembrane region" description="Helical" evidence="6">
    <location>
        <begin position="234"/>
        <end position="255"/>
    </location>
</feature>
<dbReference type="InterPro" id="IPR004842">
    <property type="entry name" value="SLC12A_fam"/>
</dbReference>
<organism evidence="9 10">
    <name type="scientific">Laodelphax striatellus</name>
    <name type="common">Small brown planthopper</name>
    <name type="synonym">Delphax striatella</name>
    <dbReference type="NCBI Taxonomy" id="195883"/>
    <lineage>
        <taxon>Eukaryota</taxon>
        <taxon>Metazoa</taxon>
        <taxon>Ecdysozoa</taxon>
        <taxon>Arthropoda</taxon>
        <taxon>Hexapoda</taxon>
        <taxon>Insecta</taxon>
        <taxon>Pterygota</taxon>
        <taxon>Neoptera</taxon>
        <taxon>Paraneoptera</taxon>
        <taxon>Hemiptera</taxon>
        <taxon>Auchenorrhyncha</taxon>
        <taxon>Fulgoroidea</taxon>
        <taxon>Delphacidae</taxon>
        <taxon>Criomorphinae</taxon>
        <taxon>Laodelphax</taxon>
    </lineage>
</organism>
<dbReference type="GO" id="GO:0055078">
    <property type="term" value="P:sodium ion homeostasis"/>
    <property type="evidence" value="ECO:0007669"/>
    <property type="project" value="TreeGrafter"/>
</dbReference>
<feature type="region of interest" description="Disordered" evidence="5">
    <location>
        <begin position="64"/>
        <end position="83"/>
    </location>
</feature>
<feature type="transmembrane region" description="Helical" evidence="6">
    <location>
        <begin position="589"/>
        <end position="612"/>
    </location>
</feature>
<evidence type="ECO:0000259" key="7">
    <source>
        <dbReference type="Pfam" id="PF00324"/>
    </source>
</evidence>
<dbReference type="FunCoup" id="A0A482XSD8">
    <property type="interactions" value="188"/>
</dbReference>
<feature type="transmembrane region" description="Helical" evidence="6">
    <location>
        <begin position="556"/>
        <end position="577"/>
    </location>
</feature>
<dbReference type="PANTHER" id="PTHR11827:SF103">
    <property type="entry name" value="SODIUM CHLORIDE COTRANSPORTER 69, ISOFORM E"/>
    <property type="match status" value="1"/>
</dbReference>
<dbReference type="GO" id="GO:0008511">
    <property type="term" value="F:sodium:potassium:chloride symporter activity"/>
    <property type="evidence" value="ECO:0007669"/>
    <property type="project" value="TreeGrafter"/>
</dbReference>
<feature type="transmembrane region" description="Helical" evidence="6">
    <location>
        <begin position="280"/>
        <end position="301"/>
    </location>
</feature>
<dbReference type="InterPro" id="IPR018491">
    <property type="entry name" value="SLC12_C"/>
</dbReference>
<dbReference type="GO" id="GO:0006884">
    <property type="term" value="P:cell volume homeostasis"/>
    <property type="evidence" value="ECO:0007669"/>
    <property type="project" value="TreeGrafter"/>
</dbReference>
<dbReference type="Proteomes" id="UP000291343">
    <property type="component" value="Unassembled WGS sequence"/>
</dbReference>
<evidence type="ECO:0000256" key="5">
    <source>
        <dbReference type="SAM" id="MobiDB-lite"/>
    </source>
</evidence>
<dbReference type="Pfam" id="PF00324">
    <property type="entry name" value="AA_permease"/>
    <property type="match status" value="1"/>
</dbReference>
<evidence type="ECO:0000256" key="3">
    <source>
        <dbReference type="ARBA" id="ARBA00022989"/>
    </source>
</evidence>
<evidence type="ECO:0000256" key="4">
    <source>
        <dbReference type="ARBA" id="ARBA00023136"/>
    </source>
</evidence>
<dbReference type="Gene3D" id="1.20.1740.10">
    <property type="entry name" value="Amino acid/polyamine transporter I"/>
    <property type="match status" value="1"/>
</dbReference>
<keyword evidence="4 6" id="KW-0472">Membrane</keyword>